<dbReference type="AlphaFoldDB" id="I3IP49"/>
<feature type="transmembrane region" description="Helical" evidence="1">
    <location>
        <begin position="104"/>
        <end position="124"/>
    </location>
</feature>
<feature type="transmembrane region" description="Helical" evidence="1">
    <location>
        <begin position="144"/>
        <end position="167"/>
    </location>
</feature>
<evidence type="ECO:0000256" key="1">
    <source>
        <dbReference type="SAM" id="Phobius"/>
    </source>
</evidence>
<accession>I3IP49</accession>
<reference evidence="2 3" key="1">
    <citation type="journal article" date="2012" name="FEBS Lett.">
        <title>Anammox organism KSU-1 expresses a NirK-type copper-containing nitrite reductase instead of a NirS-type with cytochrome cd1.</title>
        <authorList>
            <person name="Hira D."/>
            <person name="Toh H."/>
            <person name="Migita C.T."/>
            <person name="Okubo H."/>
            <person name="Nishiyama T."/>
            <person name="Hattori M."/>
            <person name="Furukawa K."/>
            <person name="Fujii T."/>
        </authorList>
    </citation>
    <scope>NUCLEOTIDE SEQUENCE [LARGE SCALE GENOMIC DNA]</scope>
</reference>
<protein>
    <recommendedName>
        <fullName evidence="4">Metal-dependent hydrolase</fullName>
    </recommendedName>
</protein>
<proteinExistence type="predicted"/>
<dbReference type="STRING" id="247490.KSU1_D0185"/>
<dbReference type="Pfam" id="PF04307">
    <property type="entry name" value="YdjM"/>
    <property type="match status" value="1"/>
</dbReference>
<dbReference type="EMBL" id="BAFH01000004">
    <property type="protein sequence ID" value="GAB63494.1"/>
    <property type="molecule type" value="Genomic_DNA"/>
</dbReference>
<name>I3IP49_9BACT</name>
<organism evidence="2 3">
    <name type="scientific">Candidatus Jettenia caeni</name>
    <dbReference type="NCBI Taxonomy" id="247490"/>
    <lineage>
        <taxon>Bacteria</taxon>
        <taxon>Pseudomonadati</taxon>
        <taxon>Planctomycetota</taxon>
        <taxon>Candidatus Brocadiia</taxon>
        <taxon>Candidatus Brocadiales</taxon>
        <taxon>Candidatus Brocadiaceae</taxon>
        <taxon>Candidatus Jettenia</taxon>
    </lineage>
</organism>
<keyword evidence="3" id="KW-1185">Reference proteome</keyword>
<keyword evidence="1" id="KW-0812">Transmembrane</keyword>
<feature type="transmembrane region" description="Helical" evidence="1">
    <location>
        <begin position="62"/>
        <end position="92"/>
    </location>
</feature>
<evidence type="ECO:0000313" key="3">
    <source>
        <dbReference type="Proteomes" id="UP000002985"/>
    </source>
</evidence>
<evidence type="ECO:0008006" key="4">
    <source>
        <dbReference type="Google" id="ProtNLM"/>
    </source>
</evidence>
<keyword evidence="1" id="KW-1133">Transmembrane helix</keyword>
<gene>
    <name evidence="2" type="ORF">KSU1_D0185</name>
</gene>
<dbReference type="OrthoDB" id="2706144at2"/>
<evidence type="ECO:0000313" key="2">
    <source>
        <dbReference type="EMBL" id="GAB63494.1"/>
    </source>
</evidence>
<comment type="caution">
    <text evidence="2">The sequence shown here is derived from an EMBL/GenBank/DDBJ whole genome shotgun (WGS) entry which is preliminary data.</text>
</comment>
<dbReference type="Proteomes" id="UP000002985">
    <property type="component" value="Unassembled WGS sequence"/>
</dbReference>
<keyword evidence="1" id="KW-0472">Membrane</keyword>
<dbReference type="InterPro" id="IPR007404">
    <property type="entry name" value="YdjM-like"/>
</dbReference>
<sequence length="175" mass="20347">MNFKGHIIGGCISGTAITAVKLLSDGSLDFSSFPQEAALIFGITVFFSIFPDLDTESIPQRWFYRTVFLLLLYLGYKKHYGLATLLAIVAITPRTDHHRGWTHHYFSSVLIPLFLAGFYEYVLAKNQSHDWPFYCMYEHFIDRLWLVIACIIGWNTHLLLDSQLFLFKNNKRYRP</sequence>